<organism evidence="2 3">
    <name type="scientific">Micrococcus luteus</name>
    <name type="common">Micrococcus lysodeikticus</name>
    <dbReference type="NCBI Taxonomy" id="1270"/>
    <lineage>
        <taxon>Bacteria</taxon>
        <taxon>Bacillati</taxon>
        <taxon>Actinomycetota</taxon>
        <taxon>Actinomycetes</taxon>
        <taxon>Micrococcales</taxon>
        <taxon>Micrococcaceae</taxon>
        <taxon>Micrococcus</taxon>
    </lineage>
</organism>
<evidence type="ECO:0000256" key="1">
    <source>
        <dbReference type="SAM" id="MobiDB-lite"/>
    </source>
</evidence>
<accession>A0AAX0VIH0</accession>
<comment type="caution">
    <text evidence="2">The sequence shown here is derived from an EMBL/GenBank/DDBJ whole genome shotgun (WGS) entry which is preliminary data.</text>
</comment>
<protein>
    <submittedName>
        <fullName evidence="2">Uncharacterized protein</fullName>
    </submittedName>
</protein>
<evidence type="ECO:0000313" key="3">
    <source>
        <dbReference type="Proteomes" id="UP000234847"/>
    </source>
</evidence>
<dbReference type="Proteomes" id="UP000234847">
    <property type="component" value="Unassembled WGS sequence"/>
</dbReference>
<feature type="region of interest" description="Disordered" evidence="1">
    <location>
        <begin position="172"/>
        <end position="199"/>
    </location>
</feature>
<dbReference type="EMBL" id="PKJT01000015">
    <property type="protein sequence ID" value="PKZ79827.1"/>
    <property type="molecule type" value="Genomic_DNA"/>
</dbReference>
<name>A0AAX0VIH0_MICLU</name>
<proteinExistence type="predicted"/>
<gene>
    <name evidence="2" type="ORF">CYJ95_11050</name>
</gene>
<reference evidence="2 3" key="1">
    <citation type="submission" date="2017-12" db="EMBL/GenBank/DDBJ databases">
        <title>Phylogenetic diversity of female urinary microbiome.</title>
        <authorList>
            <person name="Thomas-White K."/>
            <person name="Wolfe A.J."/>
        </authorList>
    </citation>
    <scope>NUCLEOTIDE SEQUENCE [LARGE SCALE GENOMIC DNA]</scope>
    <source>
        <strain evidence="2 3">UMB0038</strain>
    </source>
</reference>
<dbReference type="AlphaFoldDB" id="A0AAX0VIH0"/>
<sequence>MRTDYRNWRVSGELREITEEQGHGLPPRPTGRSEIHVRIETERGGEYVLALSESGELEALTIRRRGITRASLRDVPLRDLQAVAADYRERFDDLYASEGFPSVLAEDLAGWEPGEHQCSDDPAPSLEEFAEQWKARPKGGRFRGRLYPTRRAYLAARYSIAESTVDVWTRKARAADLLPPPRTGRPKGSAAKPAPQPES</sequence>
<evidence type="ECO:0000313" key="2">
    <source>
        <dbReference type="EMBL" id="PKZ79827.1"/>
    </source>
</evidence>